<feature type="compositionally biased region" description="Basic and acidic residues" evidence="1">
    <location>
        <begin position="373"/>
        <end position="382"/>
    </location>
</feature>
<feature type="compositionally biased region" description="Basic residues" evidence="1">
    <location>
        <begin position="346"/>
        <end position="372"/>
    </location>
</feature>
<feature type="signal peptide" evidence="2">
    <location>
        <begin position="1"/>
        <end position="19"/>
    </location>
</feature>
<reference evidence="5" key="2">
    <citation type="journal article" date="2014" name="Nat. Commun.">
        <title>The cavefish genome reveals candidate genes for eye loss.</title>
        <authorList>
            <person name="McGaugh S.E."/>
            <person name="Gross J.B."/>
            <person name="Aken B."/>
            <person name="Blin M."/>
            <person name="Borowsky R."/>
            <person name="Chalopin D."/>
            <person name="Hinaux H."/>
            <person name="Jeffery W.R."/>
            <person name="Keene A."/>
            <person name="Ma L."/>
            <person name="Minx P."/>
            <person name="Murphy D."/>
            <person name="O'Quin K.E."/>
            <person name="Retaux S."/>
            <person name="Rohner N."/>
            <person name="Searle S.M."/>
            <person name="Stahl B.A."/>
            <person name="Tabin C."/>
            <person name="Volff J.N."/>
            <person name="Yoshizawa M."/>
            <person name="Warren W.C."/>
        </authorList>
    </citation>
    <scope>NUCLEOTIDE SEQUENCE [LARGE SCALE GENOMIC DNA]</scope>
    <source>
        <strain evidence="5">female</strain>
    </source>
</reference>
<reference evidence="4" key="4">
    <citation type="submission" date="2025-09" db="UniProtKB">
        <authorList>
            <consortium name="Ensembl"/>
        </authorList>
    </citation>
    <scope>IDENTIFICATION</scope>
</reference>
<dbReference type="GO" id="GO:0006032">
    <property type="term" value="P:chitin catabolic process"/>
    <property type="evidence" value="ECO:0007669"/>
    <property type="project" value="TreeGrafter"/>
</dbReference>
<dbReference type="STRING" id="7994.ENSAMXP00000046015"/>
<proteinExistence type="predicted"/>
<dbReference type="Ensembl" id="ENSAMXT00000037170.1">
    <property type="protein sequence ID" value="ENSAMXP00000046015.1"/>
    <property type="gene ID" value="ENSAMXG00000032424.1"/>
</dbReference>
<evidence type="ECO:0000259" key="3">
    <source>
        <dbReference type="PROSITE" id="PS51910"/>
    </source>
</evidence>
<organism evidence="4 5">
    <name type="scientific">Astyanax mexicanus</name>
    <name type="common">Blind cave fish</name>
    <name type="synonym">Astyanax fasciatus mexicanus</name>
    <dbReference type="NCBI Taxonomy" id="7994"/>
    <lineage>
        <taxon>Eukaryota</taxon>
        <taxon>Metazoa</taxon>
        <taxon>Chordata</taxon>
        <taxon>Craniata</taxon>
        <taxon>Vertebrata</taxon>
        <taxon>Euteleostomi</taxon>
        <taxon>Actinopterygii</taxon>
        <taxon>Neopterygii</taxon>
        <taxon>Teleostei</taxon>
        <taxon>Ostariophysi</taxon>
        <taxon>Characiformes</taxon>
        <taxon>Characoidei</taxon>
        <taxon>Acestrorhamphidae</taxon>
        <taxon>Acestrorhamphinae</taxon>
        <taxon>Astyanax</taxon>
    </lineage>
</organism>
<evidence type="ECO:0000256" key="2">
    <source>
        <dbReference type="SAM" id="SignalP"/>
    </source>
</evidence>
<protein>
    <submittedName>
        <fullName evidence="4">Si:ch211-226m16.2</fullName>
    </submittedName>
</protein>
<feature type="region of interest" description="Disordered" evidence="1">
    <location>
        <begin position="344"/>
        <end position="453"/>
    </location>
</feature>
<dbReference type="SMART" id="SM00636">
    <property type="entry name" value="Glyco_18"/>
    <property type="match status" value="1"/>
</dbReference>
<dbReference type="PANTHER" id="PTHR11177:SF404">
    <property type="entry name" value="HISTIDINE-RICH CARBOXYL TERMINUS PROTEIN 1 ISOFORM X1"/>
    <property type="match status" value="1"/>
</dbReference>
<evidence type="ECO:0000313" key="5">
    <source>
        <dbReference type="Proteomes" id="UP000018467"/>
    </source>
</evidence>
<dbReference type="Pfam" id="PF00704">
    <property type="entry name" value="Glyco_hydro_18"/>
    <property type="match status" value="1"/>
</dbReference>
<keyword evidence="2" id="KW-0732">Signal</keyword>
<dbReference type="PROSITE" id="PS51910">
    <property type="entry name" value="GH18_2"/>
    <property type="match status" value="1"/>
</dbReference>
<sequence length="453" mass="50460">MQLTTVFACVSLVISAAAAAQSDYTVACYVDSATRRLFHHVSPSVCTHLVYTSAYIDENSSFKTAAQDPNTGCTSIKTLKERYSTLKALLGVEVKQSRLEQLTQNKASLDSFIDATLKHLKEKNYDGLEMTWVENTASEEPSRSTETLAQFLKELKRQIGEDAELANQSVLVLVSLPARTDHTSAHSDEKAISQFVDFITLLPSSLVEESQIDSAVKYWQEQGVDPQQLIVALPAFLWRSRRREHRRRFDTVNVTPEKVEQPYGPGLMIAKQVCQAIKSGQTELKTLTKLESTQSLGEEVSWLLQKGVGGVGVVALDVDNFAESMCLNCTESEKALLESKTISVPPHHHHHPHGHSPHSRHGHHRGPHHHHPHDREGREPHGQDGASFDANDTGHRHGHRHGRHHHEHHHGHGHHGHGHHGRGGHGERGPYGHHGERGHEGHSHAHHRRHSTA</sequence>
<dbReference type="SUPFAM" id="SSF51445">
    <property type="entry name" value="(Trans)glycosidases"/>
    <property type="match status" value="1"/>
</dbReference>
<dbReference type="Proteomes" id="UP000018467">
    <property type="component" value="Unassembled WGS sequence"/>
</dbReference>
<dbReference type="GO" id="GO:0005975">
    <property type="term" value="P:carbohydrate metabolic process"/>
    <property type="evidence" value="ECO:0007669"/>
    <property type="project" value="InterPro"/>
</dbReference>
<reference evidence="5" key="1">
    <citation type="submission" date="2013-03" db="EMBL/GenBank/DDBJ databases">
        <authorList>
            <person name="Jeffery W."/>
            <person name="Warren W."/>
            <person name="Wilson R.K."/>
        </authorList>
    </citation>
    <scope>NUCLEOTIDE SEQUENCE</scope>
    <source>
        <strain evidence="5">female</strain>
    </source>
</reference>
<dbReference type="PANTHER" id="PTHR11177">
    <property type="entry name" value="CHITINASE"/>
    <property type="match status" value="1"/>
</dbReference>
<dbReference type="InterPro" id="IPR017853">
    <property type="entry name" value="GH"/>
</dbReference>
<feature type="compositionally biased region" description="Basic residues" evidence="1">
    <location>
        <begin position="396"/>
        <end position="423"/>
    </location>
</feature>
<accession>A0A3B1JVZ2</accession>
<feature type="compositionally biased region" description="Basic and acidic residues" evidence="1">
    <location>
        <begin position="424"/>
        <end position="443"/>
    </location>
</feature>
<dbReference type="GO" id="GO:0008061">
    <property type="term" value="F:chitin binding"/>
    <property type="evidence" value="ECO:0007669"/>
    <property type="project" value="InterPro"/>
</dbReference>
<dbReference type="InterPro" id="IPR011583">
    <property type="entry name" value="Chitinase_II/V-like_cat"/>
</dbReference>
<dbReference type="Bgee" id="ENSAMXG00000032424">
    <property type="expression patterns" value="Expressed in camera-type eye and 13 other cell types or tissues"/>
</dbReference>
<dbReference type="InterPro" id="IPR050314">
    <property type="entry name" value="Glycosyl_Hydrlase_18"/>
</dbReference>
<evidence type="ECO:0000313" key="4">
    <source>
        <dbReference type="Ensembl" id="ENSAMXP00000046015.1"/>
    </source>
</evidence>
<feature type="chain" id="PRO_5017301209" evidence="2">
    <location>
        <begin position="20"/>
        <end position="453"/>
    </location>
</feature>
<dbReference type="GO" id="GO:0005576">
    <property type="term" value="C:extracellular region"/>
    <property type="evidence" value="ECO:0007669"/>
    <property type="project" value="TreeGrafter"/>
</dbReference>
<dbReference type="AlphaFoldDB" id="A0A3B1JVZ2"/>
<keyword evidence="5" id="KW-1185">Reference proteome</keyword>
<reference evidence="4" key="3">
    <citation type="submission" date="2025-08" db="UniProtKB">
        <authorList>
            <consortium name="Ensembl"/>
        </authorList>
    </citation>
    <scope>IDENTIFICATION</scope>
</reference>
<feature type="compositionally biased region" description="Basic residues" evidence="1">
    <location>
        <begin position="444"/>
        <end position="453"/>
    </location>
</feature>
<dbReference type="InParanoid" id="A0A3B1JVZ2"/>
<dbReference type="GO" id="GO:0004568">
    <property type="term" value="F:chitinase activity"/>
    <property type="evidence" value="ECO:0007669"/>
    <property type="project" value="TreeGrafter"/>
</dbReference>
<evidence type="ECO:0000256" key="1">
    <source>
        <dbReference type="SAM" id="MobiDB-lite"/>
    </source>
</evidence>
<dbReference type="InterPro" id="IPR001223">
    <property type="entry name" value="Glyco_hydro18_cat"/>
</dbReference>
<dbReference type="GeneTree" id="ENSGT00740000116987"/>
<feature type="domain" description="GH18" evidence="3">
    <location>
        <begin position="24"/>
        <end position="340"/>
    </location>
</feature>
<dbReference type="Gene3D" id="3.20.20.80">
    <property type="entry name" value="Glycosidases"/>
    <property type="match status" value="1"/>
</dbReference>
<name>A0A3B1JVZ2_ASTMX</name>